<proteinExistence type="predicted"/>
<organism evidence="1 2">
    <name type="scientific">Hymenobacter nitidus</name>
    <dbReference type="NCBI Taxonomy" id="2880929"/>
    <lineage>
        <taxon>Bacteria</taxon>
        <taxon>Pseudomonadati</taxon>
        <taxon>Bacteroidota</taxon>
        <taxon>Cytophagia</taxon>
        <taxon>Cytophagales</taxon>
        <taxon>Hymenobacteraceae</taxon>
        <taxon>Hymenobacter</taxon>
    </lineage>
</organism>
<dbReference type="Proteomes" id="UP001165297">
    <property type="component" value="Unassembled WGS sequence"/>
</dbReference>
<dbReference type="EMBL" id="JAJADQ010000013">
    <property type="protein sequence ID" value="MCB2380058.1"/>
    <property type="molecule type" value="Genomic_DNA"/>
</dbReference>
<gene>
    <name evidence="1" type="ORF">LGH70_20860</name>
</gene>
<dbReference type="RefSeq" id="WP_226189709.1">
    <property type="nucleotide sequence ID" value="NZ_JAJADQ010000013.1"/>
</dbReference>
<reference evidence="1" key="1">
    <citation type="submission" date="2021-10" db="EMBL/GenBank/DDBJ databases">
        <authorList>
            <person name="Dean J.D."/>
            <person name="Kim M.K."/>
            <person name="Newey C.N."/>
            <person name="Stoker T.S."/>
            <person name="Thompson D.W."/>
            <person name="Grose J.H."/>
        </authorList>
    </citation>
    <scope>NUCLEOTIDE SEQUENCE</scope>
    <source>
        <strain evidence="1">BT635</strain>
    </source>
</reference>
<comment type="caution">
    <text evidence="1">The sequence shown here is derived from an EMBL/GenBank/DDBJ whole genome shotgun (WGS) entry which is preliminary data.</text>
</comment>
<keyword evidence="2" id="KW-1185">Reference proteome</keyword>
<evidence type="ECO:0000313" key="1">
    <source>
        <dbReference type="EMBL" id="MCB2380058.1"/>
    </source>
</evidence>
<name>A0ABS8AHY6_9BACT</name>
<protein>
    <submittedName>
        <fullName evidence="1">Uncharacterized protein</fullName>
    </submittedName>
</protein>
<sequence length="88" mass="9782">MATHMTQVEKKQLSALKALTKIMETFMASHPDFADMEIEELSFRASPVSSTVKSREALVAEKRTIRPGYHACKGPNGVTIYKRNGIPC</sequence>
<evidence type="ECO:0000313" key="2">
    <source>
        <dbReference type="Proteomes" id="UP001165297"/>
    </source>
</evidence>
<accession>A0ABS8AHY6</accession>